<keyword evidence="6 9" id="KW-0547">Nucleotide-binding</keyword>
<dbReference type="Proteomes" id="UP000717585">
    <property type="component" value="Unassembled WGS sequence"/>
</dbReference>
<dbReference type="GO" id="GO:0004363">
    <property type="term" value="F:glutathione synthase activity"/>
    <property type="evidence" value="ECO:0007669"/>
    <property type="project" value="UniProtKB-UniRule"/>
</dbReference>
<comment type="cofactor">
    <cofactor evidence="9 11">
        <name>Mg(2+)</name>
        <dbReference type="ChEBI" id="CHEBI:18420"/>
    </cofactor>
    <text evidence="9 11">Binds 1 Mg(2+) ion per subunit.</text>
</comment>
<dbReference type="Gene3D" id="3.40.50.1760">
    <property type="entry name" value="Glutathione synthase, substrate-binding domain superfamily, eukaryotic"/>
    <property type="match status" value="1"/>
</dbReference>
<keyword evidence="8 9" id="KW-0460">Magnesium</keyword>
<dbReference type="GO" id="GO:0005524">
    <property type="term" value="F:ATP binding"/>
    <property type="evidence" value="ECO:0007669"/>
    <property type="project" value="UniProtKB-UniRule"/>
</dbReference>
<name>A0A8J6AP88_9EUKA</name>
<dbReference type="Pfam" id="PF03199">
    <property type="entry name" value="GSH_synthase"/>
    <property type="match status" value="1"/>
</dbReference>
<accession>A0A8J6AP88</accession>
<dbReference type="PIRSF" id="PIRSF001558">
    <property type="entry name" value="GSHase"/>
    <property type="match status" value="1"/>
</dbReference>
<dbReference type="EMBL" id="JAHDYR010000069">
    <property type="protein sequence ID" value="KAG9389641.1"/>
    <property type="molecule type" value="Genomic_DNA"/>
</dbReference>
<feature type="binding site" evidence="10">
    <location>
        <position position="191"/>
    </location>
    <ligand>
        <name>substrate</name>
    </ligand>
</feature>
<gene>
    <name evidence="13" type="ORF">J8273_8940</name>
</gene>
<feature type="binding site" evidence="10">
    <location>
        <position position="392"/>
    </location>
    <ligand>
        <name>ATP</name>
        <dbReference type="ChEBI" id="CHEBI:30616"/>
    </ligand>
</feature>
<proteinExistence type="inferred from homology"/>
<evidence type="ECO:0000256" key="5">
    <source>
        <dbReference type="ARBA" id="ARBA00022723"/>
    </source>
</evidence>
<feature type="domain" description="Glutathione synthase substrate-binding" evidence="12">
    <location>
        <begin position="176"/>
        <end position="272"/>
    </location>
</feature>
<keyword evidence="14" id="KW-1185">Reference proteome</keyword>
<sequence length="442" mass="48163">MTRSNVDLDYIRDYLINKSIGGIRGTSFFPYAITVDPCPIRQAELDIIRDTAPSFGNILLNLSRNRPLLADILADTAAADPFTAGLIKIMNTVSHDERVEVNVLRSDYFIDKDTGDVQQVELNCISSGLACLSERANAMHQYIHPELQTVRLPSERDAVQLMFDAAVARAGVARPTVLFVVQGRETNRCDQRAHEIGLNELGARTMRRTLTQLADATIVDGDLVVDDAVIDMVYFRAGYGPEDYPTDREWAARAAIEQSSAAKLPTVPMQLVGAKKVQQALCDEALLAKVLGEDEAASVRRVFAPMGALPPEPDAFIQDVLAHPADFVLKPQREGGGHNVFGADVGTAIKDLYAGKGDRDAWIVMKRIRPRVESRRFVGTDGEVAEAGLVAEIGPFIGVLAVDGEVKVNQMIGMLVRSKPENVDEGGVMSGVAIFDTLYVVD</sequence>
<feature type="binding site" evidence="11">
    <location>
        <position position="121"/>
    </location>
    <ligand>
        <name>Mg(2+)</name>
        <dbReference type="ChEBI" id="CHEBI:18420"/>
    </ligand>
</feature>
<dbReference type="InterPro" id="IPR014709">
    <property type="entry name" value="Glutathione_synthase_C_euk"/>
</dbReference>
<feature type="binding site" evidence="10">
    <location>
        <position position="121"/>
    </location>
    <ligand>
        <name>ATP</name>
        <dbReference type="ChEBI" id="CHEBI:30616"/>
    </ligand>
</feature>
<feature type="binding site" evidence="10">
    <location>
        <begin position="365"/>
        <end position="368"/>
    </location>
    <ligand>
        <name>ATP</name>
        <dbReference type="ChEBI" id="CHEBI:30616"/>
    </ligand>
</feature>
<dbReference type="InterPro" id="IPR014049">
    <property type="entry name" value="Glutathione_synthase_N_euk"/>
</dbReference>
<dbReference type="PANTHER" id="PTHR11130">
    <property type="entry name" value="GLUTATHIONE SYNTHETASE"/>
    <property type="match status" value="1"/>
</dbReference>
<dbReference type="InterPro" id="IPR016185">
    <property type="entry name" value="PreATP-grasp_dom_sf"/>
</dbReference>
<dbReference type="InterPro" id="IPR004887">
    <property type="entry name" value="GSH_synth_subst-bd"/>
</dbReference>
<feature type="binding site" evidence="10">
    <location>
        <position position="425"/>
    </location>
    <ligand>
        <name>ATP</name>
        <dbReference type="ChEBI" id="CHEBI:30616"/>
    </ligand>
</feature>
<evidence type="ECO:0000256" key="7">
    <source>
        <dbReference type="ARBA" id="ARBA00022840"/>
    </source>
</evidence>
<dbReference type="InterPro" id="IPR037013">
    <property type="entry name" value="GSH-S_sub-bd_sf"/>
</dbReference>
<dbReference type="GO" id="GO:0043295">
    <property type="term" value="F:glutathione binding"/>
    <property type="evidence" value="ECO:0007669"/>
    <property type="project" value="UniProtKB-UniRule"/>
</dbReference>
<reference evidence="13" key="1">
    <citation type="submission" date="2021-05" db="EMBL/GenBank/DDBJ databases">
        <title>A free-living protist that lacks canonical eukaryotic 1 DNA replication and segregation systems.</title>
        <authorList>
            <person name="Salas-Leiva D.E."/>
            <person name="Tromer E.C."/>
            <person name="Curtis B.A."/>
            <person name="Jerlstrom-Hultqvist J."/>
            <person name="Kolisko M."/>
            <person name="Yi Z."/>
            <person name="Salas-Leiva J.S."/>
            <person name="Gallot-Lavallee L."/>
            <person name="Kops G.J.P.L."/>
            <person name="Archibald J.M."/>
            <person name="Simpson A.G.B."/>
            <person name="Roger A.J."/>
        </authorList>
    </citation>
    <scope>NUCLEOTIDE SEQUENCE</scope>
    <source>
        <strain evidence="13">BICM</strain>
    </source>
</reference>
<feature type="binding site" evidence="10">
    <location>
        <position position="417"/>
    </location>
    <ligand>
        <name>substrate</name>
    </ligand>
</feature>
<dbReference type="Gene3D" id="3.30.1490.80">
    <property type="match status" value="1"/>
</dbReference>
<comment type="catalytic activity">
    <reaction evidence="9">
        <text>gamma-L-glutamyl-L-cysteine + glycine + ATP = glutathione + ADP + phosphate + H(+)</text>
        <dbReference type="Rhea" id="RHEA:13557"/>
        <dbReference type="ChEBI" id="CHEBI:15378"/>
        <dbReference type="ChEBI" id="CHEBI:30616"/>
        <dbReference type="ChEBI" id="CHEBI:43474"/>
        <dbReference type="ChEBI" id="CHEBI:57305"/>
        <dbReference type="ChEBI" id="CHEBI:57925"/>
        <dbReference type="ChEBI" id="CHEBI:58173"/>
        <dbReference type="ChEBI" id="CHEBI:456216"/>
        <dbReference type="EC" id="6.3.2.3"/>
    </reaction>
</comment>
<dbReference type="Pfam" id="PF03917">
    <property type="entry name" value="GSH_synth_ATP"/>
    <property type="match status" value="1"/>
</dbReference>
<feature type="binding site" evidence="11">
    <location>
        <position position="334"/>
    </location>
    <ligand>
        <name>Mg(2+)</name>
        <dbReference type="ChEBI" id="CHEBI:18420"/>
    </ligand>
</feature>
<dbReference type="GO" id="GO:0005829">
    <property type="term" value="C:cytosol"/>
    <property type="evidence" value="ECO:0007669"/>
    <property type="project" value="TreeGrafter"/>
</dbReference>
<evidence type="ECO:0000259" key="12">
    <source>
        <dbReference type="Pfam" id="PF03199"/>
    </source>
</evidence>
<keyword evidence="7 9" id="KW-0067">ATP-binding</keyword>
<dbReference type="Gene3D" id="1.10.1080.10">
    <property type="entry name" value="Glutathione Synthetase, Chain A, domain 3"/>
    <property type="match status" value="1"/>
</dbReference>
<evidence type="ECO:0000256" key="8">
    <source>
        <dbReference type="ARBA" id="ARBA00022842"/>
    </source>
</evidence>
<dbReference type="InterPro" id="IPR005615">
    <property type="entry name" value="Glutathione_synthase"/>
</dbReference>
<feature type="binding site" evidence="11">
    <location>
        <position position="123"/>
    </location>
    <ligand>
        <name>Mg(2+)</name>
        <dbReference type="ChEBI" id="CHEBI:18420"/>
    </ligand>
</feature>
<dbReference type="InterPro" id="IPR014042">
    <property type="entry name" value="Glutathione_synthase_a-hlx"/>
</dbReference>
<protein>
    <recommendedName>
        <fullName evidence="9">Glutathione synthetase</fullName>
        <shortName evidence="9">GSH-S</shortName>
        <ecNumber evidence="9">6.3.2.3</ecNumber>
    </recommendedName>
</protein>
<dbReference type="PANTHER" id="PTHR11130:SF0">
    <property type="entry name" value="GLUTATHIONE SYNTHETASE"/>
    <property type="match status" value="1"/>
</dbReference>
<feature type="binding site" evidence="10">
    <location>
        <begin position="330"/>
        <end position="339"/>
    </location>
    <ligand>
        <name>ATP</name>
        <dbReference type="ChEBI" id="CHEBI:30616"/>
    </ligand>
</feature>
<evidence type="ECO:0000256" key="10">
    <source>
        <dbReference type="PIRSR" id="PIRSR001558-1"/>
    </source>
</evidence>
<dbReference type="SUPFAM" id="SSF56059">
    <property type="entry name" value="Glutathione synthetase ATP-binding domain-like"/>
    <property type="match status" value="1"/>
</dbReference>
<comment type="similarity">
    <text evidence="2 9">Belongs to the eukaryotic GSH synthase family.</text>
</comment>
<dbReference type="OrthoDB" id="2020073at2759"/>
<evidence type="ECO:0000256" key="9">
    <source>
        <dbReference type="PIRNR" id="PIRNR001558"/>
    </source>
</evidence>
<evidence type="ECO:0000313" key="13">
    <source>
        <dbReference type="EMBL" id="KAG9389641.1"/>
    </source>
</evidence>
<keyword evidence="5 9" id="KW-0479">Metal-binding</keyword>
<feature type="binding site" evidence="10">
    <location>
        <position position="105"/>
    </location>
    <ligand>
        <name>substrate</name>
    </ligand>
</feature>
<dbReference type="AlphaFoldDB" id="A0A8J6AP88"/>
<evidence type="ECO:0000256" key="11">
    <source>
        <dbReference type="PIRSR" id="PIRSR001558-2"/>
    </source>
</evidence>
<evidence type="ECO:0000313" key="14">
    <source>
        <dbReference type="Proteomes" id="UP000717585"/>
    </source>
</evidence>
<feature type="binding site" evidence="10">
    <location>
        <position position="275"/>
    </location>
    <ligand>
        <name>ATP</name>
        <dbReference type="ChEBI" id="CHEBI:30616"/>
    </ligand>
</feature>
<evidence type="ECO:0000256" key="2">
    <source>
        <dbReference type="ARBA" id="ARBA00010385"/>
    </source>
</evidence>
<keyword evidence="4 9" id="KW-0317">Glutathione biosynthesis</keyword>
<evidence type="ECO:0000256" key="3">
    <source>
        <dbReference type="ARBA" id="ARBA00022598"/>
    </source>
</evidence>
<comment type="caution">
    <text evidence="13">The sequence shown here is derived from an EMBL/GenBank/DDBJ whole genome shotgun (WGS) entry which is preliminary data.</text>
</comment>
<evidence type="ECO:0000256" key="4">
    <source>
        <dbReference type="ARBA" id="ARBA00022684"/>
    </source>
</evidence>
<dbReference type="UniPathway" id="UPA00142">
    <property type="reaction ID" value="UER00210"/>
</dbReference>
<dbReference type="Gene3D" id="3.30.470.20">
    <property type="entry name" value="ATP-grasp fold, B domain"/>
    <property type="match status" value="1"/>
</dbReference>
<evidence type="ECO:0000256" key="1">
    <source>
        <dbReference type="ARBA" id="ARBA00004965"/>
    </source>
</evidence>
<feature type="binding site" evidence="10">
    <location>
        <position position="419"/>
    </location>
    <ligand>
        <name>ATP</name>
        <dbReference type="ChEBI" id="CHEBI:30616"/>
    </ligand>
</feature>
<organism evidence="13 14">
    <name type="scientific">Carpediemonas membranifera</name>
    <dbReference type="NCBI Taxonomy" id="201153"/>
    <lineage>
        <taxon>Eukaryota</taxon>
        <taxon>Metamonada</taxon>
        <taxon>Carpediemonas-like organisms</taxon>
        <taxon>Carpediemonas</taxon>
    </lineage>
</organism>
<comment type="pathway">
    <text evidence="1 9">Sulfur metabolism; glutathione biosynthesis; glutathione from L-cysteine and L-glutamate: step 2/2.</text>
</comment>
<dbReference type="EC" id="6.3.2.3" evidence="9"/>
<dbReference type="SUPFAM" id="SSF52440">
    <property type="entry name" value="PreATP-grasp domain"/>
    <property type="match status" value="1"/>
</dbReference>
<dbReference type="Gene3D" id="3.30.1490.50">
    <property type="match status" value="1"/>
</dbReference>
<dbReference type="GO" id="GO:0000287">
    <property type="term" value="F:magnesium ion binding"/>
    <property type="evidence" value="ECO:0007669"/>
    <property type="project" value="UniProtKB-UniRule"/>
</dbReference>
<evidence type="ECO:0000256" key="6">
    <source>
        <dbReference type="ARBA" id="ARBA00022741"/>
    </source>
</evidence>
<keyword evidence="3 9" id="KW-0436">Ligase</keyword>